<dbReference type="GO" id="GO:0042597">
    <property type="term" value="C:periplasmic space"/>
    <property type="evidence" value="ECO:0007669"/>
    <property type="project" value="UniProtKB-SubCell"/>
</dbReference>
<evidence type="ECO:0000256" key="4">
    <source>
        <dbReference type="ARBA" id="ARBA00023239"/>
    </source>
</evidence>
<keyword evidence="2" id="KW-0732">Signal</keyword>
<reference evidence="7 8" key="1">
    <citation type="journal article" date="2016" name="Nat. Commun.">
        <title>Thousands of microbial genomes shed light on interconnected biogeochemical processes in an aquifer system.</title>
        <authorList>
            <person name="Anantharaman K."/>
            <person name="Brown C.T."/>
            <person name="Hug L.A."/>
            <person name="Sharon I."/>
            <person name="Castelle C.J."/>
            <person name="Probst A.J."/>
            <person name="Thomas B.C."/>
            <person name="Singh A."/>
            <person name="Wilkins M.J."/>
            <person name="Karaoz U."/>
            <person name="Brodie E.L."/>
            <person name="Williams K.H."/>
            <person name="Hubbard S.S."/>
            <person name="Banfield J.F."/>
        </authorList>
    </citation>
    <scope>NUCLEOTIDE SEQUENCE [LARGE SCALE GENOMIC DNA]</scope>
</reference>
<dbReference type="Pfam" id="PF16889">
    <property type="entry name" value="Hepar_II_III_N"/>
    <property type="match status" value="1"/>
</dbReference>
<dbReference type="SUPFAM" id="SSF48230">
    <property type="entry name" value="Chondroitin AC/alginate lyase"/>
    <property type="match status" value="1"/>
</dbReference>
<evidence type="ECO:0000256" key="3">
    <source>
        <dbReference type="ARBA" id="ARBA00022764"/>
    </source>
</evidence>
<dbReference type="PANTHER" id="PTHR39210">
    <property type="entry name" value="HEPARIN-SULFATE LYASE"/>
    <property type="match status" value="1"/>
</dbReference>
<dbReference type="PANTHER" id="PTHR39210:SF1">
    <property type="entry name" value="HEPARIN-SULFATE LYASE"/>
    <property type="match status" value="1"/>
</dbReference>
<evidence type="ECO:0000256" key="2">
    <source>
        <dbReference type="ARBA" id="ARBA00022729"/>
    </source>
</evidence>
<dbReference type="InterPro" id="IPR008929">
    <property type="entry name" value="Chondroitin_lyas"/>
</dbReference>
<proteinExistence type="predicted"/>
<protein>
    <submittedName>
        <fullName evidence="7">Uncharacterized protein</fullName>
    </submittedName>
</protein>
<dbReference type="InterPro" id="IPR031680">
    <property type="entry name" value="Hepar_II_III_N"/>
</dbReference>
<dbReference type="InterPro" id="IPR012480">
    <property type="entry name" value="Hepar_II_III_C"/>
</dbReference>
<comment type="subcellular location">
    <subcellularLocation>
        <location evidence="1">Periplasm</location>
    </subcellularLocation>
</comment>
<feature type="domain" description="Heparin-sulfate lyase N-terminal" evidence="6">
    <location>
        <begin position="16"/>
        <end position="354"/>
    </location>
</feature>
<keyword evidence="3" id="KW-0574">Periplasm</keyword>
<dbReference type="Pfam" id="PF07940">
    <property type="entry name" value="Hepar_II_III_C"/>
    <property type="match status" value="1"/>
</dbReference>
<evidence type="ECO:0000259" key="5">
    <source>
        <dbReference type="Pfam" id="PF07940"/>
    </source>
</evidence>
<name>A0A1F7FEB0_UNCRA</name>
<evidence type="ECO:0000259" key="6">
    <source>
        <dbReference type="Pfam" id="PF16889"/>
    </source>
</evidence>
<dbReference type="Gene3D" id="1.50.10.100">
    <property type="entry name" value="Chondroitin AC/alginate lyase"/>
    <property type="match status" value="1"/>
</dbReference>
<comment type="caution">
    <text evidence="7">The sequence shown here is derived from an EMBL/GenBank/DDBJ whole genome shotgun (WGS) entry which is preliminary data.</text>
</comment>
<sequence length="633" mass="70878">MMSLPITSAPMGEPLAFDLLDLNTPGLAAVRENLSSPNAAAAKLLTYYRQRTSVRHPCCIEKISLASLDTSVLNTADDALRNTLITSPKYPRYAFGDTIDWLTNQAQNKDYEWLVQLNRHDSWGAMSEVYAATGDDRYPQCYVRQLKGWIGQCPINEDSDAWRTIEAGIRGHAWTFHFLRFVRSLEYTPEALLLQLRSFHDHAVILTSILNKRKQDESKGLKSNWALMEAEGLAFIAVTFPEFRESVAWLSLAVDCLNRAVEEQVRSDGHQVELCLGYHMGCINWFSRTAQLLALNGKGNLFPDSFWKRIEAMCEVPMKLGLPNGSNTQFGDDHSQFGWRETLGQYATLFKRDDLLFAATGGKKGKMPAATAFSLPLSGFYSMRSGWTTDAAMLVLKCGPDGGWHCQPDNGTFEIFAGGRRLTPDAGSYIYSGDTDGRAWFRQSRVHQTLTLDGRDIAYAPRLRLFKPDTDTDVLVVENESYEKTTHRRSVFFVKKKYFVLVDELLGEPRGNAWLHFQFPPTTAILDSKALSAHTGFEKGMNLLIQAMPQPGLGLSEEEGRVSFKYASQEPRPALRFEIPQVSAPVRFVTILVPYTGKIPSASAGIRNRIGSNKMDLEVTVEGKKAMLGYSLD</sequence>
<organism evidence="7 8">
    <name type="scientific">Candidatus Raymondbacteria bacterium RIFOXYD12_FULL_49_13</name>
    <dbReference type="NCBI Taxonomy" id="1817890"/>
    <lineage>
        <taxon>Bacteria</taxon>
        <taxon>Raymondiibacteriota</taxon>
    </lineage>
</organism>
<gene>
    <name evidence="7" type="ORF">A2519_09955</name>
</gene>
<dbReference type="AlphaFoldDB" id="A0A1F7FEB0"/>
<accession>A0A1F7FEB0</accession>
<evidence type="ECO:0000313" key="7">
    <source>
        <dbReference type="EMBL" id="OGK04993.1"/>
    </source>
</evidence>
<keyword evidence="4" id="KW-0456">Lyase</keyword>
<dbReference type="Gene3D" id="2.70.98.70">
    <property type="match status" value="1"/>
</dbReference>
<feature type="domain" description="Heparinase II/III-like C-terminal" evidence="5">
    <location>
        <begin position="369"/>
        <end position="580"/>
    </location>
</feature>
<dbReference type="GO" id="GO:0016829">
    <property type="term" value="F:lyase activity"/>
    <property type="evidence" value="ECO:0007669"/>
    <property type="project" value="UniProtKB-KW"/>
</dbReference>
<dbReference type="Proteomes" id="UP000179243">
    <property type="component" value="Unassembled WGS sequence"/>
</dbReference>
<evidence type="ECO:0000256" key="1">
    <source>
        <dbReference type="ARBA" id="ARBA00004418"/>
    </source>
</evidence>
<evidence type="ECO:0000313" key="8">
    <source>
        <dbReference type="Proteomes" id="UP000179243"/>
    </source>
</evidence>
<dbReference type="EMBL" id="MFYX01000064">
    <property type="protein sequence ID" value="OGK04993.1"/>
    <property type="molecule type" value="Genomic_DNA"/>
</dbReference>